<evidence type="ECO:0000313" key="3">
    <source>
        <dbReference type="EMBL" id="OTG28311.1"/>
    </source>
</evidence>
<feature type="transmembrane region" description="Helical" evidence="1">
    <location>
        <begin position="12"/>
        <end position="32"/>
    </location>
</feature>
<keyword evidence="1" id="KW-0472">Membrane</keyword>
<accession>A0A251V132</accession>
<evidence type="ECO:0000313" key="2">
    <source>
        <dbReference type="EMBL" id="KAF5809305.1"/>
    </source>
</evidence>
<reference evidence="2 4" key="1">
    <citation type="journal article" date="2017" name="Nature">
        <title>The sunflower genome provides insights into oil metabolism, flowering and Asterid evolution.</title>
        <authorList>
            <person name="Badouin H."/>
            <person name="Gouzy J."/>
            <person name="Grassa C.J."/>
            <person name="Murat F."/>
            <person name="Staton S.E."/>
            <person name="Cottret L."/>
            <person name="Lelandais-Briere C."/>
            <person name="Owens G.L."/>
            <person name="Carrere S."/>
            <person name="Mayjonade B."/>
            <person name="Legrand L."/>
            <person name="Gill N."/>
            <person name="Kane N.C."/>
            <person name="Bowers J.E."/>
            <person name="Hubner S."/>
            <person name="Bellec A."/>
            <person name="Berard A."/>
            <person name="Berges H."/>
            <person name="Blanchet N."/>
            <person name="Boniface M.C."/>
            <person name="Brunel D."/>
            <person name="Catrice O."/>
            <person name="Chaidir N."/>
            <person name="Claudel C."/>
            <person name="Donnadieu C."/>
            <person name="Faraut T."/>
            <person name="Fievet G."/>
            <person name="Helmstetter N."/>
            <person name="King M."/>
            <person name="Knapp S.J."/>
            <person name="Lai Z."/>
            <person name="Le Paslier M.C."/>
            <person name="Lippi Y."/>
            <person name="Lorenzon L."/>
            <person name="Mandel J.R."/>
            <person name="Marage G."/>
            <person name="Marchand G."/>
            <person name="Marquand E."/>
            <person name="Bret-Mestries E."/>
            <person name="Morien E."/>
            <person name="Nambeesan S."/>
            <person name="Nguyen T."/>
            <person name="Pegot-Espagnet P."/>
            <person name="Pouilly N."/>
            <person name="Raftis F."/>
            <person name="Sallet E."/>
            <person name="Schiex T."/>
            <person name="Thomas J."/>
            <person name="Vandecasteele C."/>
            <person name="Vares D."/>
            <person name="Vear F."/>
            <person name="Vautrin S."/>
            <person name="Crespi M."/>
            <person name="Mangin B."/>
            <person name="Burke J.M."/>
            <person name="Salse J."/>
            <person name="Munos S."/>
            <person name="Vincourt P."/>
            <person name="Rieseberg L.H."/>
            <person name="Langlade N.B."/>
        </authorList>
    </citation>
    <scope>NUCLEOTIDE SEQUENCE [LARGE SCALE GENOMIC DNA]</scope>
    <source>
        <strain evidence="4">cv. SF193</strain>
        <tissue evidence="2">Leaves</tissue>
    </source>
</reference>
<dbReference type="InParanoid" id="A0A251V132"/>
<gene>
    <name evidence="3" type="ORF">HannXRQ_Chr04g0109831</name>
    <name evidence="2" type="ORF">HanXRQr2_Chr04g0155581</name>
</gene>
<dbReference type="Proteomes" id="UP000215914">
    <property type="component" value="Chromosome 4"/>
</dbReference>
<sequence length="124" mass="14438">MTLVRVSSTFSIFGFLPSIFFYQFPFSFIYQIECYAPIMNRHFHPYLQRPFIILFNSPCINSKKPINDNRHPRWRIILNGYADTVLFAGIGILERSGDTVVNVSRLRQFVTVDVPDASSWVTVR</sequence>
<reference evidence="2" key="3">
    <citation type="submission" date="2020-06" db="EMBL/GenBank/DDBJ databases">
        <title>Helianthus annuus Genome sequencing and assembly Release 2.</title>
        <authorList>
            <person name="Gouzy J."/>
            <person name="Langlade N."/>
            <person name="Munos S."/>
        </authorList>
    </citation>
    <scope>NUCLEOTIDE SEQUENCE</scope>
    <source>
        <tissue evidence="2">Leaves</tissue>
    </source>
</reference>
<keyword evidence="1" id="KW-0812">Transmembrane</keyword>
<proteinExistence type="predicted"/>
<dbReference type="EMBL" id="MNCJ02000319">
    <property type="protein sequence ID" value="KAF5809305.1"/>
    <property type="molecule type" value="Genomic_DNA"/>
</dbReference>
<dbReference type="EMBL" id="CM007893">
    <property type="protein sequence ID" value="OTG28311.1"/>
    <property type="molecule type" value="Genomic_DNA"/>
</dbReference>
<organism evidence="3 4">
    <name type="scientific">Helianthus annuus</name>
    <name type="common">Common sunflower</name>
    <dbReference type="NCBI Taxonomy" id="4232"/>
    <lineage>
        <taxon>Eukaryota</taxon>
        <taxon>Viridiplantae</taxon>
        <taxon>Streptophyta</taxon>
        <taxon>Embryophyta</taxon>
        <taxon>Tracheophyta</taxon>
        <taxon>Spermatophyta</taxon>
        <taxon>Magnoliopsida</taxon>
        <taxon>eudicotyledons</taxon>
        <taxon>Gunneridae</taxon>
        <taxon>Pentapetalae</taxon>
        <taxon>asterids</taxon>
        <taxon>campanulids</taxon>
        <taxon>Asterales</taxon>
        <taxon>Asteraceae</taxon>
        <taxon>Asteroideae</taxon>
        <taxon>Heliantheae alliance</taxon>
        <taxon>Heliantheae</taxon>
        <taxon>Helianthus</taxon>
    </lineage>
</organism>
<keyword evidence="1" id="KW-1133">Transmembrane helix</keyword>
<evidence type="ECO:0000256" key="1">
    <source>
        <dbReference type="SAM" id="Phobius"/>
    </source>
</evidence>
<reference evidence="3" key="2">
    <citation type="submission" date="2017-02" db="EMBL/GenBank/DDBJ databases">
        <title>Sunflower complete genome.</title>
        <authorList>
            <person name="Langlade N."/>
            <person name="Munos S."/>
        </authorList>
    </citation>
    <scope>NUCLEOTIDE SEQUENCE [LARGE SCALE GENOMIC DNA]</scope>
    <source>
        <tissue evidence="3">Leaves</tissue>
    </source>
</reference>
<name>A0A251V132_HELAN</name>
<dbReference type="Gramene" id="mRNA:HanXRQr2_Chr04g0155581">
    <property type="protein sequence ID" value="mRNA:HanXRQr2_Chr04g0155581"/>
    <property type="gene ID" value="HanXRQr2_Chr04g0155581"/>
</dbReference>
<dbReference type="AlphaFoldDB" id="A0A251V132"/>
<protein>
    <submittedName>
        <fullName evidence="3">Uncharacterized protein</fullName>
    </submittedName>
</protein>
<evidence type="ECO:0000313" key="4">
    <source>
        <dbReference type="Proteomes" id="UP000215914"/>
    </source>
</evidence>
<keyword evidence="4" id="KW-1185">Reference proteome</keyword>